<keyword evidence="11" id="KW-0285">Flavoprotein</keyword>
<comment type="cofactor">
    <cofactor evidence="9">
        <name>[2Fe-2S] cluster</name>
        <dbReference type="ChEBI" id="CHEBI:190135"/>
    </cofactor>
</comment>
<evidence type="ECO:0000313" key="15">
    <source>
        <dbReference type="EMBL" id="CAL6024152.1"/>
    </source>
</evidence>
<dbReference type="GO" id="GO:0051537">
    <property type="term" value="F:2 iron, 2 sulfur cluster binding"/>
    <property type="evidence" value="ECO:0007669"/>
    <property type="project" value="UniProtKB-KW"/>
</dbReference>
<feature type="binding site" evidence="12">
    <location>
        <position position="1091"/>
    </location>
    <ligand>
        <name>Mo-molybdopterin</name>
        <dbReference type="ChEBI" id="CHEBI:71302"/>
    </ligand>
    <ligandPart>
        <name>Mo</name>
        <dbReference type="ChEBI" id="CHEBI:28685"/>
    </ligandPart>
</feature>
<evidence type="ECO:0000313" key="14">
    <source>
        <dbReference type="EMBL" id="CAI9964845.1"/>
    </source>
</evidence>
<feature type="binding site" evidence="11">
    <location>
        <position position="910"/>
    </location>
    <ligand>
        <name>substrate</name>
    </ligand>
</feature>
<accession>A0AA86QUE8</accession>
<feature type="active site" description="Proton acceptor" evidence="10">
    <location>
        <position position="1272"/>
    </location>
</feature>
<feature type="binding site" evidence="12">
    <location>
        <position position="794"/>
    </location>
    <ligand>
        <name>Mo-molybdopterin</name>
        <dbReference type="ChEBI" id="CHEBI:71302"/>
    </ligand>
    <ligandPart>
        <name>Mo</name>
        <dbReference type="ChEBI" id="CHEBI:28685"/>
    </ligandPart>
</feature>
<evidence type="ECO:0000256" key="4">
    <source>
        <dbReference type="ARBA" id="ARBA00022714"/>
    </source>
</evidence>
<comment type="caution">
    <text evidence="14">The sequence shown here is derived from an EMBL/GenBank/DDBJ whole genome shotgun (WGS) entry which is preliminary data.</text>
</comment>
<dbReference type="PANTHER" id="PTHR11908:SF132">
    <property type="entry name" value="ALDEHYDE OXIDASE 1-RELATED"/>
    <property type="match status" value="1"/>
</dbReference>
<evidence type="ECO:0000256" key="10">
    <source>
        <dbReference type="PIRSR" id="PIRSR000127-1"/>
    </source>
</evidence>
<evidence type="ECO:0000256" key="12">
    <source>
        <dbReference type="PIRSR" id="PIRSR000127-3"/>
    </source>
</evidence>
<dbReference type="SUPFAM" id="SSF54665">
    <property type="entry name" value="CO dehydrogenase molybdoprotein N-domain-like"/>
    <property type="match status" value="1"/>
</dbReference>
<dbReference type="InterPro" id="IPR036884">
    <property type="entry name" value="2Fe-2S-bd_dom_sf"/>
</dbReference>
<evidence type="ECO:0000256" key="1">
    <source>
        <dbReference type="ARBA" id="ARBA00001974"/>
    </source>
</evidence>
<dbReference type="GO" id="GO:0016491">
    <property type="term" value="F:oxidoreductase activity"/>
    <property type="evidence" value="ECO:0007669"/>
    <property type="project" value="UniProtKB-KW"/>
</dbReference>
<dbReference type="InterPro" id="IPR000674">
    <property type="entry name" value="Ald_Oxase/Xan_DH_a/b"/>
</dbReference>
<keyword evidence="8 12" id="KW-0411">Iron-sulfur</keyword>
<dbReference type="GO" id="GO:0071949">
    <property type="term" value="F:FAD binding"/>
    <property type="evidence" value="ECO:0007669"/>
    <property type="project" value="InterPro"/>
</dbReference>
<keyword evidence="11" id="KW-0274">FAD</keyword>
<dbReference type="Gene3D" id="3.90.1170.50">
    <property type="entry name" value="Aldehyde oxidase/xanthine dehydrogenase, a/b hammerhead"/>
    <property type="match status" value="1"/>
</dbReference>
<dbReference type="Gene3D" id="3.30.365.10">
    <property type="entry name" value="Aldehyde oxidase/xanthine dehydrogenase, molybdopterin binding domain"/>
    <property type="match status" value="4"/>
</dbReference>
<keyword evidence="3 12" id="KW-0500">Molybdenum</keyword>
<feature type="domain" description="FAD-binding PCMH-type" evidence="13">
    <location>
        <begin position="207"/>
        <end position="385"/>
    </location>
</feature>
<dbReference type="Pfam" id="PF02738">
    <property type="entry name" value="MoCoBD_1"/>
    <property type="match status" value="2"/>
</dbReference>
<dbReference type="SUPFAM" id="SSF47741">
    <property type="entry name" value="CO dehydrogenase ISP C-domain like"/>
    <property type="match status" value="1"/>
</dbReference>
<dbReference type="Gene3D" id="3.30.465.10">
    <property type="match status" value="1"/>
</dbReference>
<dbReference type="GO" id="GO:0005506">
    <property type="term" value="F:iron ion binding"/>
    <property type="evidence" value="ECO:0007669"/>
    <property type="project" value="InterPro"/>
</dbReference>
<dbReference type="PANTHER" id="PTHR11908">
    <property type="entry name" value="XANTHINE DEHYDROGENASE"/>
    <property type="match status" value="1"/>
</dbReference>
<dbReference type="InterPro" id="IPR037165">
    <property type="entry name" value="AldOxase/xan_DH_Mopterin-bd_sf"/>
</dbReference>
<dbReference type="PROSITE" id="PS51387">
    <property type="entry name" value="FAD_PCMH"/>
    <property type="match status" value="1"/>
</dbReference>
<feature type="binding site" evidence="11">
    <location>
        <position position="312"/>
    </location>
    <ligand>
        <name>FAD</name>
        <dbReference type="ChEBI" id="CHEBI:57692"/>
    </ligand>
</feature>
<keyword evidence="5 12" id="KW-0479">Metal-binding</keyword>
<dbReference type="Gene3D" id="3.10.20.30">
    <property type="match status" value="1"/>
</dbReference>
<reference evidence="15 16" key="2">
    <citation type="submission" date="2024-07" db="EMBL/GenBank/DDBJ databases">
        <authorList>
            <person name="Akdeniz Z."/>
        </authorList>
    </citation>
    <scope>NUCLEOTIDE SEQUENCE [LARGE SCALE GENOMIC DNA]</scope>
</reference>
<feature type="binding site" evidence="11">
    <location>
        <position position="334"/>
    </location>
    <ligand>
        <name>FAD</name>
        <dbReference type="ChEBI" id="CHEBI:57692"/>
    </ligand>
</feature>
<comment type="cofactor">
    <cofactor evidence="1 11">
        <name>FAD</name>
        <dbReference type="ChEBI" id="CHEBI:57692"/>
    </cofactor>
</comment>
<feature type="binding site" evidence="12">
    <location>
        <position position="111"/>
    </location>
    <ligand>
        <name>[2Fe-2S] cluster</name>
        <dbReference type="ChEBI" id="CHEBI:190135"/>
        <label>2</label>
    </ligand>
</feature>
<feature type="binding site" evidence="12">
    <location>
        <position position="746"/>
    </location>
    <ligand>
        <name>Mo-molybdopterin</name>
        <dbReference type="ChEBI" id="CHEBI:71302"/>
    </ligand>
    <ligandPart>
        <name>Mo</name>
        <dbReference type="ChEBI" id="CHEBI:28685"/>
    </ligandPart>
</feature>
<dbReference type="SMART" id="SM01008">
    <property type="entry name" value="Ald_Xan_dh_C"/>
    <property type="match status" value="1"/>
</dbReference>
<sequence length="1329" mass="149254">MSVVFYLNGKKVQLYKPDPLTTLFEYLRQRKLYGTRVSDGNGTFGSDVVTIVSWDHQQNKAVFKSVGALHYPLVYCHGKQIYTVEGIGNKQMLHPIQQQFLECESFQCGFCAGGFTMSMYTLLRQNARPTEANIMQALDGNMCRCTAFNPIAAAVSAFSVDIEEGEMPICKKKVQFNQDIEPAFPQELKDLQVFDYEHEVVSQETGEQQFGVKYFAPKSLDELKHAYKAGQYSNVQLISGSSSHQLRTVCDNYKFKEYVLISLQNVKEFKQVSHHEKKVELGAQLTYSDVMDHFKGKSSTFAKKLVETLVMFHNTPLRNTETIGAGIVKRGDNDLNLILAALNAHVQLFDTSLQVFSQVPIITLLNQQLEQGKIITKVMFEEPEFYFFTKRQRRHANAEALVGCCVVELNQQLEIFVNNLTTTESIQVQKLNITKEEFLAPQDHHQMKELIKGMLAFDLTDNSDARFYGKYKSDVTSNNVFLAQTRYKLDHNIAVDPEYHAALTNVEEQVYGKQLKMPRTERIIPQSYKKIVGHPITSQTLKSKLLGDPIYSADLDEFTNTVSHGAYVMTDRSFGKIISIDIEEAKKVIGFIDYVDERDIPNKVNGNTHSGIKFDTPVFVANGNVLHLHQPIGLITANTRDAALKAAALVKVKYDNDDKAVYEQQLKSGKVSLTIAQAIKNNSYLPGTGIGERIITLGNIEQIEKADFIIEGENFMHGQQHIYLETHNCICYPLENGGMKVFSSTQNPSKMQFDIAWNLNNPNHGPADHTQISQHDFVKNAQIEVEVMALGGGFGGKQDRPMILCTAAAVAAHKTGLPVKLILNRDQDLVTMGGRHPYYFKYKAGFTSEGKYVGMDLLLVNDGGSTYDCSGPVLDKSIFQSQSCYTIPNMKVEGRCAKTNRVTNTAYRGFGAPQATYVQETILDHAIQVWYDKYNKKESMTFQEAAHQFRVMNLNKPGDLMASKTLMSTQYAEHLTQTLYKTLAQRTQIDKLFKEVEEFNKKSKHIKRGISFNPLKNSVNFEENFMNQASVLIHIYRDGSVTLSHSGIEMGQSLHTKMAMVCAESLQIPLEYVRVINTNTMRCPNTQPTAASSGADINGKAVKMAADELFENLAELRGKLKNKTWPELCNIAYFNRIRLTAQAFAVLPKEIEWHWPTHEGCTGFYTAYGICLAIVEVNGLTGEFKTLKTYVQKDVGSPLNPLVDCGQIEGGFGQGLGLLTTEEVLWEDGVQTTNTKNYAWQSMSDVPQFMSVEIQKDVPNPANIHDSKASSESPLCLGSGVYYAIKNAIRELRIAYGKPFNNGVDLCGNKYLKTIAPLSYRKILEHIEE</sequence>
<dbReference type="InterPro" id="IPR002888">
    <property type="entry name" value="2Fe-2S-bd"/>
</dbReference>
<dbReference type="FunFam" id="3.30.365.10:FF:000002">
    <property type="entry name" value="Xanthine dehydrogenase oxidase"/>
    <property type="match status" value="1"/>
</dbReference>
<gene>
    <name evidence="15" type="ORF">HINF_LOCUS29476</name>
    <name evidence="14" type="ORF">HINF_LOCUS52490</name>
</gene>
<dbReference type="Pfam" id="PF00941">
    <property type="entry name" value="FAD_binding_5"/>
    <property type="match status" value="1"/>
</dbReference>
<dbReference type="Pfam" id="PF20256">
    <property type="entry name" value="MoCoBD_2"/>
    <property type="match status" value="1"/>
</dbReference>
<dbReference type="InterPro" id="IPR016208">
    <property type="entry name" value="Ald_Oxase/xanthine_DH-like"/>
</dbReference>
<keyword evidence="4 12" id="KW-0001">2Fe-2S</keyword>
<dbReference type="InterPro" id="IPR016169">
    <property type="entry name" value="FAD-bd_PCMH_sub2"/>
</dbReference>
<dbReference type="InterPro" id="IPR036318">
    <property type="entry name" value="FAD-bd_PCMH-like_sf"/>
</dbReference>
<dbReference type="SUPFAM" id="SSF56003">
    <property type="entry name" value="Molybdenum cofactor-binding domain"/>
    <property type="match status" value="1"/>
</dbReference>
<dbReference type="InterPro" id="IPR012675">
    <property type="entry name" value="Beta-grasp_dom_sf"/>
</dbReference>
<evidence type="ECO:0000256" key="5">
    <source>
        <dbReference type="ARBA" id="ARBA00022723"/>
    </source>
</evidence>
<dbReference type="PIRSF" id="PIRSF000127">
    <property type="entry name" value="Xanthine_DH"/>
    <property type="match status" value="1"/>
</dbReference>
<evidence type="ECO:0000256" key="9">
    <source>
        <dbReference type="ARBA" id="ARBA00034078"/>
    </source>
</evidence>
<feature type="binding site" evidence="12">
    <location>
        <position position="108"/>
    </location>
    <ligand>
        <name>[2Fe-2S] cluster</name>
        <dbReference type="ChEBI" id="CHEBI:190135"/>
        <label>2</label>
    </ligand>
</feature>
<feature type="binding site" evidence="12">
    <location>
        <position position="143"/>
    </location>
    <ligand>
        <name>[2Fe-2S] cluster</name>
        <dbReference type="ChEBI" id="CHEBI:190135"/>
        <label>2</label>
    </ligand>
</feature>
<feature type="binding site" evidence="11">
    <location>
        <position position="390"/>
    </location>
    <ligand>
        <name>FAD</name>
        <dbReference type="ChEBI" id="CHEBI:57692"/>
    </ligand>
</feature>
<protein>
    <submittedName>
        <fullName evidence="14">Xanthine oxidase / Xanthine dehydrogenase</fullName>
    </submittedName>
    <submittedName>
        <fullName evidence="15">Xanthine_oxidase / Xanthine dehydrogenase</fullName>
    </submittedName>
</protein>
<evidence type="ECO:0000313" key="16">
    <source>
        <dbReference type="Proteomes" id="UP001642409"/>
    </source>
</evidence>
<dbReference type="EMBL" id="CAXDID020000095">
    <property type="protein sequence ID" value="CAL6024152.1"/>
    <property type="molecule type" value="Genomic_DNA"/>
</dbReference>
<dbReference type="SUPFAM" id="SSF56176">
    <property type="entry name" value="FAD-binding/transporter-associated domain-like"/>
    <property type="match status" value="1"/>
</dbReference>
<evidence type="ECO:0000256" key="7">
    <source>
        <dbReference type="ARBA" id="ARBA00023004"/>
    </source>
</evidence>
<dbReference type="Pfam" id="PF01799">
    <property type="entry name" value="Fer2_2"/>
    <property type="match status" value="1"/>
</dbReference>
<evidence type="ECO:0000256" key="8">
    <source>
        <dbReference type="ARBA" id="ARBA00023014"/>
    </source>
</evidence>
<reference evidence="14" key="1">
    <citation type="submission" date="2023-06" db="EMBL/GenBank/DDBJ databases">
        <authorList>
            <person name="Kurt Z."/>
        </authorList>
    </citation>
    <scope>NUCLEOTIDE SEQUENCE</scope>
</reference>
<feature type="binding site" evidence="12">
    <location>
        <position position="145"/>
    </location>
    <ligand>
        <name>[2Fe-2S] cluster</name>
        <dbReference type="ChEBI" id="CHEBI:190135"/>
        <label>2</label>
    </ligand>
</feature>
<dbReference type="InterPro" id="IPR046867">
    <property type="entry name" value="AldOxase/xan_DH_MoCoBD2"/>
</dbReference>
<feature type="binding site" evidence="12">
    <location>
        <position position="908"/>
    </location>
    <ligand>
        <name>Mo-molybdopterin</name>
        <dbReference type="ChEBI" id="CHEBI:71302"/>
    </ligand>
    <ligandPart>
        <name>Mo</name>
        <dbReference type="ChEBI" id="CHEBI:28685"/>
    </ligandPart>
</feature>
<comment type="similarity">
    <text evidence="2">Belongs to the xanthine dehydrogenase family.</text>
</comment>
<organism evidence="14">
    <name type="scientific">Hexamita inflata</name>
    <dbReference type="NCBI Taxonomy" id="28002"/>
    <lineage>
        <taxon>Eukaryota</taxon>
        <taxon>Metamonada</taxon>
        <taxon>Diplomonadida</taxon>
        <taxon>Hexamitidae</taxon>
        <taxon>Hexamitinae</taxon>
        <taxon>Hexamita</taxon>
    </lineage>
</organism>
<evidence type="ECO:0000256" key="2">
    <source>
        <dbReference type="ARBA" id="ARBA00006849"/>
    </source>
</evidence>
<proteinExistence type="inferred from homology"/>
<comment type="cofactor">
    <cofactor evidence="12">
        <name>Mo-molybdopterin</name>
        <dbReference type="ChEBI" id="CHEBI:71302"/>
    </cofactor>
    <text evidence="12">Binds 1 Mo-molybdopterin (Mo-MPT) cofactor per subunit.</text>
</comment>
<dbReference type="Gene3D" id="1.10.150.120">
    <property type="entry name" value="[2Fe-2S]-binding domain"/>
    <property type="match status" value="1"/>
</dbReference>
<name>A0AA86QUE8_9EUKA</name>
<keyword evidence="6" id="KW-0560">Oxidoreductase</keyword>
<keyword evidence="7 12" id="KW-0408">Iron</keyword>
<dbReference type="EMBL" id="CATOUU010000983">
    <property type="protein sequence ID" value="CAI9964845.1"/>
    <property type="molecule type" value="Genomic_DNA"/>
</dbReference>
<keyword evidence="16" id="KW-1185">Reference proteome</keyword>
<dbReference type="Pfam" id="PF01315">
    <property type="entry name" value="Ald_Xan_dh_C"/>
    <property type="match status" value="1"/>
</dbReference>
<evidence type="ECO:0000256" key="11">
    <source>
        <dbReference type="PIRSR" id="PIRSR000127-2"/>
    </source>
</evidence>
<dbReference type="InterPro" id="IPR036856">
    <property type="entry name" value="Ald_Oxase/Xan_DH_a/b_sf"/>
</dbReference>
<evidence type="ECO:0000259" key="13">
    <source>
        <dbReference type="PROSITE" id="PS51387"/>
    </source>
</evidence>
<dbReference type="Proteomes" id="UP001642409">
    <property type="component" value="Unassembled WGS sequence"/>
</dbReference>
<evidence type="ECO:0000256" key="6">
    <source>
        <dbReference type="ARBA" id="ARBA00023002"/>
    </source>
</evidence>
<dbReference type="InterPro" id="IPR008274">
    <property type="entry name" value="AldOxase/xan_DH_MoCoBD1"/>
</dbReference>
<dbReference type="InterPro" id="IPR016166">
    <property type="entry name" value="FAD-bd_PCMH"/>
</dbReference>
<evidence type="ECO:0000256" key="3">
    <source>
        <dbReference type="ARBA" id="ARBA00022505"/>
    </source>
</evidence>
<dbReference type="InterPro" id="IPR002346">
    <property type="entry name" value="Mopterin_DH_FAD-bd"/>
</dbReference>
<comment type="cofactor">
    <cofactor evidence="12">
        <name>[2Fe-2S] cluster</name>
        <dbReference type="ChEBI" id="CHEBI:190135"/>
    </cofactor>
    <text evidence="12">Binds 2 [2Fe-2S] clusters.</text>
</comment>